<dbReference type="Pfam" id="PF07603">
    <property type="entry name" value="Lcl_C"/>
    <property type="match status" value="1"/>
</dbReference>
<protein>
    <recommendedName>
        <fullName evidence="1">Lcl C-terminal domain-containing protein</fullName>
    </recommendedName>
</protein>
<sequence>MKKLFILLSTIGLLSAGEMAIDTRTGLMWQDNRFVESERVTYAQAEKICKEMRLGGYSDWRIPTIRELISIVDYKKYDPAIVNGFSIGESSYFWSSTQYMGDPDKVWGINFKDGSLDSNGKSYDRRVRCVRTDSRREKK</sequence>
<feature type="domain" description="Lcl C-terminal" evidence="1">
    <location>
        <begin position="19"/>
        <end position="131"/>
    </location>
</feature>
<proteinExistence type="predicted"/>
<dbReference type="EMBL" id="FPHC01000006">
    <property type="protein sequence ID" value="SFV50136.1"/>
    <property type="molecule type" value="Genomic_DNA"/>
</dbReference>
<accession>A0A1W1B9E4</accession>
<dbReference type="PANTHER" id="PTHR35812:SF1">
    <property type="entry name" value="LIPOPROTEIN"/>
    <property type="match status" value="1"/>
</dbReference>
<evidence type="ECO:0000313" key="2">
    <source>
        <dbReference type="EMBL" id="SFV50136.1"/>
    </source>
</evidence>
<organism evidence="2">
    <name type="scientific">hydrothermal vent metagenome</name>
    <dbReference type="NCBI Taxonomy" id="652676"/>
    <lineage>
        <taxon>unclassified sequences</taxon>
        <taxon>metagenomes</taxon>
        <taxon>ecological metagenomes</taxon>
    </lineage>
</organism>
<dbReference type="InterPro" id="IPR011460">
    <property type="entry name" value="Lcl_C"/>
</dbReference>
<reference evidence="2" key="1">
    <citation type="submission" date="2016-10" db="EMBL/GenBank/DDBJ databases">
        <authorList>
            <person name="de Groot N.N."/>
        </authorList>
    </citation>
    <scope>NUCLEOTIDE SEQUENCE</scope>
</reference>
<dbReference type="AlphaFoldDB" id="A0A1W1B9E4"/>
<gene>
    <name evidence="2" type="ORF">MNB_SV-6-433</name>
</gene>
<evidence type="ECO:0000259" key="1">
    <source>
        <dbReference type="Pfam" id="PF07603"/>
    </source>
</evidence>
<dbReference type="PANTHER" id="PTHR35812">
    <property type="entry name" value="LIPOPROTEIN"/>
    <property type="match status" value="1"/>
</dbReference>
<name>A0A1W1B9E4_9ZZZZ</name>